<dbReference type="Pfam" id="PF00583">
    <property type="entry name" value="Acetyltransf_1"/>
    <property type="match status" value="1"/>
</dbReference>
<keyword evidence="3" id="KW-1185">Reference proteome</keyword>
<dbReference type="AlphaFoldDB" id="A0A974NN85"/>
<accession>A0A974NN85</accession>
<dbReference type="KEGG" id="ppsr:I6J18_03970"/>
<dbReference type="SUPFAM" id="SSF55729">
    <property type="entry name" value="Acyl-CoA N-acyltransferases (Nat)"/>
    <property type="match status" value="1"/>
</dbReference>
<dbReference type="Proteomes" id="UP000595254">
    <property type="component" value="Chromosome"/>
</dbReference>
<protein>
    <submittedName>
        <fullName evidence="2">GNAT family N-acetyltransferase</fullName>
    </submittedName>
</protein>
<dbReference type="PROSITE" id="PS51186">
    <property type="entry name" value="GNAT"/>
    <property type="match status" value="1"/>
</dbReference>
<feature type="domain" description="N-acetyltransferase" evidence="1">
    <location>
        <begin position="10"/>
        <end position="153"/>
    </location>
</feature>
<name>A0A974NN85_PERPY</name>
<dbReference type="CDD" id="cd04301">
    <property type="entry name" value="NAT_SF"/>
    <property type="match status" value="1"/>
</dbReference>
<evidence type="ECO:0000313" key="2">
    <source>
        <dbReference type="EMBL" id="QQT01071.1"/>
    </source>
</evidence>
<dbReference type="InterPro" id="IPR000182">
    <property type="entry name" value="GNAT_dom"/>
</dbReference>
<dbReference type="EMBL" id="CP068053">
    <property type="protein sequence ID" value="QQT01071.1"/>
    <property type="molecule type" value="Genomic_DNA"/>
</dbReference>
<reference evidence="2 3" key="1">
    <citation type="submission" date="2021-01" db="EMBL/GenBank/DDBJ databases">
        <title>FDA dAtabase for Regulatory Grade micrObial Sequences (FDA-ARGOS): Supporting development and validation of Infectious Disease Dx tests.</title>
        <authorList>
            <person name="Nelson B."/>
            <person name="Plummer A."/>
            <person name="Tallon L."/>
            <person name="Sadzewicz L."/>
            <person name="Zhao X."/>
            <person name="Boylan J."/>
            <person name="Ott S."/>
            <person name="Bowen H."/>
            <person name="Vavikolanu K."/>
            <person name="Mehta A."/>
            <person name="Aluvathingal J."/>
            <person name="Nadendla S."/>
            <person name="Myers T."/>
            <person name="Yan Y."/>
            <person name="Sichtig H."/>
        </authorList>
    </citation>
    <scope>NUCLEOTIDE SEQUENCE [LARGE SCALE GENOMIC DNA]</scope>
    <source>
        <strain evidence="2 3">FDAARGOS_1161</strain>
    </source>
</reference>
<dbReference type="Gene3D" id="3.40.630.30">
    <property type="match status" value="1"/>
</dbReference>
<gene>
    <name evidence="2" type="ORF">I6J18_03970</name>
</gene>
<evidence type="ECO:0000313" key="3">
    <source>
        <dbReference type="Proteomes" id="UP000595254"/>
    </source>
</evidence>
<proteinExistence type="predicted"/>
<evidence type="ECO:0000259" key="1">
    <source>
        <dbReference type="PROSITE" id="PS51186"/>
    </source>
</evidence>
<dbReference type="RefSeq" id="WP_040375528.1">
    <property type="nucleotide sequence ID" value="NZ_CP068053.1"/>
</dbReference>
<dbReference type="InterPro" id="IPR016181">
    <property type="entry name" value="Acyl_CoA_acyltransferase"/>
</dbReference>
<sequence length="153" mass="18667">MHIRPTKNYEIIAKLNRHVHSLHAALYPKHFKKYNYPEVRETFKYLIDNDQFIFLLLEDHQEAIGYVWIEIIFYPENAFRSSYQSVYVHQIGLRADQKKKGYGTLLMDEVYTIAKKNDIELIELDYWFENTDAKEFYKKHQFNNCREFVYKQL</sequence>
<dbReference type="GO" id="GO:0016747">
    <property type="term" value="F:acyltransferase activity, transferring groups other than amino-acyl groups"/>
    <property type="evidence" value="ECO:0007669"/>
    <property type="project" value="InterPro"/>
</dbReference>
<organism evidence="2 3">
    <name type="scientific">Peribacillus psychrosaccharolyticus</name>
    <name type="common">Bacillus psychrosaccharolyticus</name>
    <dbReference type="NCBI Taxonomy" id="1407"/>
    <lineage>
        <taxon>Bacteria</taxon>
        <taxon>Bacillati</taxon>
        <taxon>Bacillota</taxon>
        <taxon>Bacilli</taxon>
        <taxon>Bacillales</taxon>
        <taxon>Bacillaceae</taxon>
        <taxon>Peribacillus</taxon>
    </lineage>
</organism>